<name>A0A1A6HC28_NEOLE</name>
<keyword evidence="2" id="KW-1185">Reference proteome</keyword>
<protein>
    <submittedName>
        <fullName evidence="1">Uncharacterized protein</fullName>
    </submittedName>
</protein>
<reference evidence="1 2" key="1">
    <citation type="submission" date="2016-06" db="EMBL/GenBank/DDBJ databases">
        <title>The Draft Genome Sequence and Annotation of the Desert Woodrat Neotoma lepida.</title>
        <authorList>
            <person name="Campbell M."/>
            <person name="Oakeson K.F."/>
            <person name="Yandell M."/>
            <person name="Halpert J.R."/>
            <person name="Dearing D."/>
        </authorList>
    </citation>
    <scope>NUCLEOTIDE SEQUENCE [LARGE SCALE GENOMIC DNA]</scope>
    <source>
        <strain evidence="1">417</strain>
        <tissue evidence="1">Liver</tissue>
    </source>
</reference>
<dbReference type="EMBL" id="LZPO01035296">
    <property type="protein sequence ID" value="OBS75834.1"/>
    <property type="molecule type" value="Genomic_DNA"/>
</dbReference>
<accession>A0A1A6HC28</accession>
<proteinExistence type="predicted"/>
<gene>
    <name evidence="1" type="ORF">A6R68_17715</name>
</gene>
<evidence type="ECO:0000313" key="2">
    <source>
        <dbReference type="Proteomes" id="UP000092124"/>
    </source>
</evidence>
<evidence type="ECO:0000313" key="1">
    <source>
        <dbReference type="EMBL" id="OBS75834.1"/>
    </source>
</evidence>
<sequence length="26" mass="3172">MRKDKPGNVLMMYISLKNTILWHLIR</sequence>
<organism evidence="1 2">
    <name type="scientific">Neotoma lepida</name>
    <name type="common">Desert woodrat</name>
    <dbReference type="NCBI Taxonomy" id="56216"/>
    <lineage>
        <taxon>Eukaryota</taxon>
        <taxon>Metazoa</taxon>
        <taxon>Chordata</taxon>
        <taxon>Craniata</taxon>
        <taxon>Vertebrata</taxon>
        <taxon>Euteleostomi</taxon>
        <taxon>Mammalia</taxon>
        <taxon>Eutheria</taxon>
        <taxon>Euarchontoglires</taxon>
        <taxon>Glires</taxon>
        <taxon>Rodentia</taxon>
        <taxon>Myomorpha</taxon>
        <taxon>Muroidea</taxon>
        <taxon>Cricetidae</taxon>
        <taxon>Neotominae</taxon>
        <taxon>Neotoma</taxon>
    </lineage>
</organism>
<dbReference type="AlphaFoldDB" id="A0A1A6HC28"/>
<dbReference type="Proteomes" id="UP000092124">
    <property type="component" value="Unassembled WGS sequence"/>
</dbReference>
<comment type="caution">
    <text evidence="1">The sequence shown here is derived from an EMBL/GenBank/DDBJ whole genome shotgun (WGS) entry which is preliminary data.</text>
</comment>